<evidence type="ECO:0000256" key="2">
    <source>
        <dbReference type="SAM" id="Phobius"/>
    </source>
</evidence>
<gene>
    <name evidence="4" type="ORF">ACIGXA_20900</name>
</gene>
<dbReference type="RefSeq" id="WP_399651313.1">
    <property type="nucleotide sequence ID" value="NZ_JBITYG010000006.1"/>
</dbReference>
<protein>
    <recommendedName>
        <fullName evidence="3">DUF7144 domain-containing protein</fullName>
    </recommendedName>
</protein>
<dbReference type="Proteomes" id="UP001614394">
    <property type="component" value="Unassembled WGS sequence"/>
</dbReference>
<feature type="transmembrane region" description="Helical" evidence="2">
    <location>
        <begin position="70"/>
        <end position="89"/>
    </location>
</feature>
<reference evidence="4 5" key="1">
    <citation type="submission" date="2024-10" db="EMBL/GenBank/DDBJ databases">
        <title>The Natural Products Discovery Center: Release of the First 8490 Sequenced Strains for Exploring Actinobacteria Biosynthetic Diversity.</title>
        <authorList>
            <person name="Kalkreuter E."/>
            <person name="Kautsar S.A."/>
            <person name="Yang D."/>
            <person name="Bader C.D."/>
            <person name="Teijaro C.N."/>
            <person name="Fluegel L."/>
            <person name="Davis C.M."/>
            <person name="Simpson J.R."/>
            <person name="Lauterbach L."/>
            <person name="Steele A.D."/>
            <person name="Gui C."/>
            <person name="Meng S."/>
            <person name="Li G."/>
            <person name="Viehrig K."/>
            <person name="Ye F."/>
            <person name="Su P."/>
            <person name="Kiefer A.F."/>
            <person name="Nichols A."/>
            <person name="Cepeda A.J."/>
            <person name="Yan W."/>
            <person name="Fan B."/>
            <person name="Jiang Y."/>
            <person name="Adhikari A."/>
            <person name="Zheng C.-J."/>
            <person name="Schuster L."/>
            <person name="Cowan T.M."/>
            <person name="Smanski M.J."/>
            <person name="Chevrette M.G."/>
            <person name="De Carvalho L.P.S."/>
            <person name="Shen B."/>
        </authorList>
    </citation>
    <scope>NUCLEOTIDE SEQUENCE [LARGE SCALE GENOMIC DNA]</scope>
    <source>
        <strain evidence="4 5">NPDC053399</strain>
    </source>
</reference>
<feature type="transmembrane region" description="Helical" evidence="2">
    <location>
        <begin position="119"/>
        <end position="139"/>
    </location>
</feature>
<keyword evidence="2" id="KW-0812">Transmembrane</keyword>
<keyword evidence="2" id="KW-0472">Membrane</keyword>
<name>A0ABW8C965_9ACTN</name>
<feature type="transmembrane region" description="Helical" evidence="2">
    <location>
        <begin position="26"/>
        <end position="50"/>
    </location>
</feature>
<dbReference type="InterPro" id="IPR055568">
    <property type="entry name" value="DUF7144"/>
</dbReference>
<dbReference type="Pfam" id="PF23636">
    <property type="entry name" value="DUF7144"/>
    <property type="match status" value="1"/>
</dbReference>
<sequence length="148" mass="15841">MASNVNQPQAAGTRSGGSSFTAQSGWIVFAAIMMIFSGAMAILEGISAIAKDDLFVRTTNYTFQFNLTSWGWIHLILGIIVLLAGCALFSGALWARAVGVILVGLSLIANFMWVPYNPFWAIVLIAIDIFVIYALCTPARSGTSTARS</sequence>
<evidence type="ECO:0000259" key="3">
    <source>
        <dbReference type="Pfam" id="PF23636"/>
    </source>
</evidence>
<comment type="caution">
    <text evidence="4">The sequence shown here is derived from an EMBL/GenBank/DDBJ whole genome shotgun (WGS) entry which is preliminary data.</text>
</comment>
<keyword evidence="2" id="KW-1133">Transmembrane helix</keyword>
<evidence type="ECO:0000256" key="1">
    <source>
        <dbReference type="SAM" id="MobiDB-lite"/>
    </source>
</evidence>
<accession>A0ABW8C965</accession>
<feature type="domain" description="DUF7144" evidence="3">
    <location>
        <begin position="26"/>
        <end position="139"/>
    </location>
</feature>
<feature type="transmembrane region" description="Helical" evidence="2">
    <location>
        <begin position="94"/>
        <end position="113"/>
    </location>
</feature>
<evidence type="ECO:0000313" key="4">
    <source>
        <dbReference type="EMBL" id="MFI9102980.1"/>
    </source>
</evidence>
<feature type="region of interest" description="Disordered" evidence="1">
    <location>
        <begin position="1"/>
        <end position="20"/>
    </location>
</feature>
<evidence type="ECO:0000313" key="5">
    <source>
        <dbReference type="Proteomes" id="UP001614394"/>
    </source>
</evidence>
<dbReference type="EMBL" id="JBITYG010000006">
    <property type="protein sequence ID" value="MFI9102980.1"/>
    <property type="molecule type" value="Genomic_DNA"/>
</dbReference>
<organism evidence="4 5">
    <name type="scientific">Streptomyces fildesensis</name>
    <dbReference type="NCBI Taxonomy" id="375757"/>
    <lineage>
        <taxon>Bacteria</taxon>
        <taxon>Bacillati</taxon>
        <taxon>Actinomycetota</taxon>
        <taxon>Actinomycetes</taxon>
        <taxon>Kitasatosporales</taxon>
        <taxon>Streptomycetaceae</taxon>
        <taxon>Streptomyces</taxon>
    </lineage>
</organism>
<proteinExistence type="predicted"/>
<keyword evidence="5" id="KW-1185">Reference proteome</keyword>